<sequence>MASKKTLATYNSAVSKAKTKYNKAKSTYTKDNKAVATLNKKIKSAKTTAAKNKLKGKLKKAQRTANKAKTAKNKASTKYTQAKSDLSSFKKSQAAEKRKATLQLKKDILAKVQKDKPGYWKAGRPLIIPKYPGTINSWVFIDNTSESETSTTDITTNAISPGQYVNHYTQVSPVQHQIDGKLGGALSSGDGGLGGLNKQFDNLEHWSQRGTEVEIHHGQRPTNSAVLTSVAANFDAPRDNALPVSVSAEDVKWAETMVKKTGPKKKNTGPKSSKKGTKKATKPKAEST</sequence>
<organism evidence="3 4">
    <name type="scientific">Levilactobacillus tangyuanensis</name>
    <dbReference type="NCBI Taxonomy" id="2486021"/>
    <lineage>
        <taxon>Bacteria</taxon>
        <taxon>Bacillati</taxon>
        <taxon>Bacillota</taxon>
        <taxon>Bacilli</taxon>
        <taxon>Lactobacillales</taxon>
        <taxon>Lactobacillaceae</taxon>
        <taxon>Levilactobacillus</taxon>
    </lineage>
</organism>
<dbReference type="Proteomes" id="UP001596191">
    <property type="component" value="Unassembled WGS sequence"/>
</dbReference>
<feature type="compositionally biased region" description="Low complexity" evidence="1">
    <location>
        <begin position="63"/>
        <end position="74"/>
    </location>
</feature>
<evidence type="ECO:0000313" key="3">
    <source>
        <dbReference type="EMBL" id="MFC6275601.1"/>
    </source>
</evidence>
<dbReference type="RefSeq" id="WP_125642770.1">
    <property type="nucleotide sequence ID" value="NZ_JBHSSJ010000012.1"/>
</dbReference>
<evidence type="ECO:0000259" key="2">
    <source>
        <dbReference type="Pfam" id="PF21821"/>
    </source>
</evidence>
<dbReference type="InterPro" id="IPR048494">
    <property type="entry name" value="Dit-like_N"/>
</dbReference>
<keyword evidence="4" id="KW-1185">Reference proteome</keyword>
<name>A0ABW1TP30_9LACO</name>
<reference evidence="4" key="1">
    <citation type="journal article" date="2019" name="Int. J. Syst. Evol. Microbiol.">
        <title>The Global Catalogue of Microorganisms (GCM) 10K type strain sequencing project: providing services to taxonomists for standard genome sequencing and annotation.</title>
        <authorList>
            <consortium name="The Broad Institute Genomics Platform"/>
            <consortium name="The Broad Institute Genome Sequencing Center for Infectious Disease"/>
            <person name="Wu L."/>
            <person name="Ma J."/>
        </authorList>
    </citation>
    <scope>NUCLEOTIDE SEQUENCE [LARGE SCALE GENOMIC DNA]</scope>
    <source>
        <strain evidence="4">CCM 8907</strain>
    </source>
</reference>
<evidence type="ECO:0000313" key="4">
    <source>
        <dbReference type="Proteomes" id="UP001596191"/>
    </source>
</evidence>
<feature type="compositionally biased region" description="Basic residues" evidence="1">
    <location>
        <begin position="52"/>
        <end position="62"/>
    </location>
</feature>
<accession>A0ABW1TP30</accession>
<feature type="region of interest" description="Disordered" evidence="1">
    <location>
        <begin position="47"/>
        <end position="74"/>
    </location>
</feature>
<proteinExistence type="predicted"/>
<feature type="region of interest" description="Disordered" evidence="1">
    <location>
        <begin position="256"/>
        <end position="288"/>
    </location>
</feature>
<gene>
    <name evidence="3" type="ORF">ACFQET_08755</name>
</gene>
<evidence type="ECO:0000256" key="1">
    <source>
        <dbReference type="SAM" id="MobiDB-lite"/>
    </source>
</evidence>
<protein>
    <submittedName>
        <fullName evidence="3">Phage baseplate protein</fullName>
    </submittedName>
</protein>
<feature type="domain" description="Dit-like phage tail protein N-terminal" evidence="2">
    <location>
        <begin position="144"/>
        <end position="257"/>
    </location>
</feature>
<dbReference type="Pfam" id="PF21821">
    <property type="entry name" value="Dit_like"/>
    <property type="match status" value="1"/>
</dbReference>
<dbReference type="EMBL" id="JBHSSJ010000012">
    <property type="protein sequence ID" value="MFC6275601.1"/>
    <property type="molecule type" value="Genomic_DNA"/>
</dbReference>
<comment type="caution">
    <text evidence="3">The sequence shown here is derived from an EMBL/GenBank/DDBJ whole genome shotgun (WGS) entry which is preliminary data.</text>
</comment>
<feature type="compositionally biased region" description="Basic residues" evidence="1">
    <location>
        <begin position="261"/>
        <end position="282"/>
    </location>
</feature>